<dbReference type="RefSeq" id="WP_200605221.1">
    <property type="nucleotide sequence ID" value="NZ_CP071517.1"/>
</dbReference>
<feature type="chain" id="PRO_5046208843" evidence="1">
    <location>
        <begin position="27"/>
        <end position="132"/>
    </location>
</feature>
<dbReference type="EMBL" id="CP071517">
    <property type="protein sequence ID" value="QSX75860.1"/>
    <property type="molecule type" value="Genomic_DNA"/>
</dbReference>
<evidence type="ECO:0000313" key="3">
    <source>
        <dbReference type="Proteomes" id="UP000663400"/>
    </source>
</evidence>
<keyword evidence="1" id="KW-0732">Signal</keyword>
<gene>
    <name evidence="2" type="ORF">HIV01_004885</name>
</gene>
<feature type="signal peptide" evidence="1">
    <location>
        <begin position="1"/>
        <end position="26"/>
    </location>
</feature>
<reference evidence="2 3" key="1">
    <citation type="submission" date="2021-02" db="EMBL/GenBank/DDBJ databases">
        <title>Lysobacter arenosi sp. nov., isolated from soil of gangwondo yeongwol, south Korea.</title>
        <authorList>
            <person name="Kim K.R."/>
            <person name="Kim K.H."/>
            <person name="Jeon C.O."/>
        </authorList>
    </citation>
    <scope>NUCLEOTIDE SEQUENCE [LARGE SCALE GENOMIC DNA]</scope>
    <source>
        <strain evidence="2 3">R7</strain>
    </source>
</reference>
<protein>
    <submittedName>
        <fullName evidence="2">Uncharacterized protein</fullName>
    </submittedName>
</protein>
<proteinExistence type="predicted"/>
<sequence>MDRFRDNLVVLALVTGITLSIQPASATENAGKAAETTPAYAACTVTDEGTRTLYATAPGKVDALTRPVTIDAQAFSAWVARVYHVPAERLTDAACVTDYASKRTAELRLKPLVDAGRRQGMAVERTRWWLSQ</sequence>
<evidence type="ECO:0000313" key="2">
    <source>
        <dbReference type="EMBL" id="QSX75860.1"/>
    </source>
</evidence>
<accession>A0ABX7RCH1</accession>
<dbReference type="Proteomes" id="UP000663400">
    <property type="component" value="Chromosome"/>
</dbReference>
<name>A0ABX7RCH1_9GAMM</name>
<keyword evidence="3" id="KW-1185">Reference proteome</keyword>
<evidence type="ECO:0000256" key="1">
    <source>
        <dbReference type="SAM" id="SignalP"/>
    </source>
</evidence>
<organism evidence="2 3">
    <name type="scientific">Lysobacter arenosi</name>
    <dbReference type="NCBI Taxonomy" id="2795387"/>
    <lineage>
        <taxon>Bacteria</taxon>
        <taxon>Pseudomonadati</taxon>
        <taxon>Pseudomonadota</taxon>
        <taxon>Gammaproteobacteria</taxon>
        <taxon>Lysobacterales</taxon>
        <taxon>Lysobacteraceae</taxon>
        <taxon>Lysobacter</taxon>
    </lineage>
</organism>